<dbReference type="SUPFAM" id="SSF57095">
    <property type="entry name" value="Scorpion toxin-like"/>
    <property type="match status" value="2"/>
</dbReference>
<dbReference type="GO" id="GO:0050832">
    <property type="term" value="P:defense response to fungus"/>
    <property type="evidence" value="ECO:0007669"/>
    <property type="project" value="UniProtKB-KW"/>
</dbReference>
<dbReference type="InterPro" id="IPR003614">
    <property type="entry name" value="Knottins"/>
</dbReference>
<keyword evidence="3" id="KW-0929">Antimicrobial</keyword>
<sequence length="177" mass="19535">MLYGMEKQTVKFLVRDLPVPICSSAEMPEIEAQDSDCLVEYDPALGFTYCGPRIFPSLCHVRCVLDKGAKTGRCEWDEESETLDVKCLCDFCSREAKHQILSEMPEIDAQDSDCLIEYGAGVGFAFCGPIMEPSLCYVRCALDKGAKGGKCEWGEGINVKCLCDFCSDEPDQILSGI</sequence>
<dbReference type="EMBL" id="JAAMPC010000006">
    <property type="protein sequence ID" value="KAG2309574.1"/>
    <property type="molecule type" value="Genomic_DNA"/>
</dbReference>
<evidence type="ECO:0000313" key="7">
    <source>
        <dbReference type="EMBL" id="KAG2309574.1"/>
    </source>
</evidence>
<dbReference type="InterPro" id="IPR036574">
    <property type="entry name" value="Scorpion_toxin-like_sf"/>
</dbReference>
<dbReference type="GO" id="GO:0005576">
    <property type="term" value="C:extracellular region"/>
    <property type="evidence" value="ECO:0007669"/>
    <property type="project" value="UniProtKB-SubCell"/>
</dbReference>
<evidence type="ECO:0000259" key="6">
    <source>
        <dbReference type="SMART" id="SM00505"/>
    </source>
</evidence>
<accession>A0A8X7VEB2</accession>
<evidence type="ECO:0000256" key="1">
    <source>
        <dbReference type="ARBA" id="ARBA00004613"/>
    </source>
</evidence>
<feature type="domain" description="Knottins-like" evidence="6">
    <location>
        <begin position="113"/>
        <end position="166"/>
    </location>
</feature>
<evidence type="ECO:0000313" key="8">
    <source>
        <dbReference type="Proteomes" id="UP000886595"/>
    </source>
</evidence>
<gene>
    <name evidence="7" type="ORF">Bca52824_029322</name>
</gene>
<keyword evidence="4" id="KW-0295">Fungicide</keyword>
<keyword evidence="2" id="KW-0964">Secreted</keyword>
<comment type="subcellular location">
    <subcellularLocation>
        <location evidence="1">Secreted</location>
    </subcellularLocation>
</comment>
<comment type="similarity">
    <text evidence="5">Belongs to the DEFL family. Protease inhibitor I18 (RTI/MTI-2) subfamily.</text>
</comment>
<dbReference type="SMART" id="SM00505">
    <property type="entry name" value="Knot1"/>
    <property type="match status" value="2"/>
</dbReference>
<keyword evidence="8" id="KW-1185">Reference proteome</keyword>
<dbReference type="AlphaFoldDB" id="A0A8X7VEB2"/>
<name>A0A8X7VEB2_BRACI</name>
<protein>
    <recommendedName>
        <fullName evidence="6">Knottins-like domain-containing protein</fullName>
    </recommendedName>
</protein>
<reference evidence="7 8" key="1">
    <citation type="submission" date="2020-02" db="EMBL/GenBank/DDBJ databases">
        <authorList>
            <person name="Ma Q."/>
            <person name="Huang Y."/>
            <person name="Song X."/>
            <person name="Pei D."/>
        </authorList>
    </citation>
    <scope>NUCLEOTIDE SEQUENCE [LARGE SCALE GENOMIC DNA]</scope>
    <source>
        <strain evidence="7">Sxm20200214</strain>
        <tissue evidence="7">Leaf</tissue>
    </source>
</reference>
<dbReference type="Pfam" id="PF00537">
    <property type="entry name" value="Toxin_3"/>
    <property type="match status" value="2"/>
</dbReference>
<organism evidence="7 8">
    <name type="scientific">Brassica carinata</name>
    <name type="common">Ethiopian mustard</name>
    <name type="synonym">Abyssinian cabbage</name>
    <dbReference type="NCBI Taxonomy" id="52824"/>
    <lineage>
        <taxon>Eukaryota</taxon>
        <taxon>Viridiplantae</taxon>
        <taxon>Streptophyta</taxon>
        <taxon>Embryophyta</taxon>
        <taxon>Tracheophyta</taxon>
        <taxon>Spermatophyta</taxon>
        <taxon>Magnoliopsida</taxon>
        <taxon>eudicotyledons</taxon>
        <taxon>Gunneridae</taxon>
        <taxon>Pentapetalae</taxon>
        <taxon>rosids</taxon>
        <taxon>malvids</taxon>
        <taxon>Brassicales</taxon>
        <taxon>Brassicaceae</taxon>
        <taxon>Brassiceae</taxon>
        <taxon>Brassica</taxon>
    </lineage>
</organism>
<dbReference type="Proteomes" id="UP000886595">
    <property type="component" value="Unassembled WGS sequence"/>
</dbReference>
<dbReference type="InterPro" id="IPR002061">
    <property type="entry name" value="Scorpion_toxinL/defensin"/>
</dbReference>
<comment type="caution">
    <text evidence="7">The sequence shown here is derived from an EMBL/GenBank/DDBJ whole genome shotgun (WGS) entry which is preliminary data.</text>
</comment>
<feature type="domain" description="Knottins-like" evidence="6">
    <location>
        <begin position="36"/>
        <end position="92"/>
    </location>
</feature>
<evidence type="ECO:0000256" key="2">
    <source>
        <dbReference type="ARBA" id="ARBA00022525"/>
    </source>
</evidence>
<evidence type="ECO:0000256" key="5">
    <source>
        <dbReference type="ARBA" id="ARBA00038027"/>
    </source>
</evidence>
<evidence type="ECO:0000256" key="3">
    <source>
        <dbReference type="ARBA" id="ARBA00022529"/>
    </source>
</evidence>
<evidence type="ECO:0000256" key="4">
    <source>
        <dbReference type="ARBA" id="ARBA00022577"/>
    </source>
</evidence>
<dbReference type="GO" id="GO:0019871">
    <property type="term" value="F:sodium channel inhibitor activity"/>
    <property type="evidence" value="ECO:0007669"/>
    <property type="project" value="InterPro"/>
</dbReference>
<proteinExistence type="inferred from homology"/>
<dbReference type="GO" id="GO:0031640">
    <property type="term" value="P:killing of cells of another organism"/>
    <property type="evidence" value="ECO:0007669"/>
    <property type="project" value="UniProtKB-KW"/>
</dbReference>
<dbReference type="Gene3D" id="3.30.30.10">
    <property type="entry name" value="Knottin, scorpion toxin-like"/>
    <property type="match status" value="2"/>
</dbReference>